<name>A0A5N5T5M4_9CRUS</name>
<dbReference type="OrthoDB" id="6093252at2759"/>
<evidence type="ECO:0000313" key="10">
    <source>
        <dbReference type="EMBL" id="KAB7501419.1"/>
    </source>
</evidence>
<comment type="subcellular location">
    <subcellularLocation>
        <location evidence="1">Mitochondrion inner membrane</location>
        <topology evidence="1">Single-pass membrane protein</topology>
    </subcellularLocation>
</comment>
<dbReference type="GO" id="GO:0045277">
    <property type="term" value="C:respiratory chain complex IV"/>
    <property type="evidence" value="ECO:0007669"/>
    <property type="project" value="InterPro"/>
</dbReference>
<evidence type="ECO:0000256" key="4">
    <source>
        <dbReference type="ARBA" id="ARBA00022692"/>
    </source>
</evidence>
<dbReference type="GO" id="GO:0006123">
    <property type="term" value="P:mitochondrial electron transport, cytochrome c to oxygen"/>
    <property type="evidence" value="ECO:0007669"/>
    <property type="project" value="InterPro"/>
</dbReference>
<feature type="transmembrane region" description="Helical" evidence="9">
    <location>
        <begin position="37"/>
        <end position="56"/>
    </location>
</feature>
<dbReference type="Pfam" id="PF02285">
    <property type="entry name" value="COX8"/>
    <property type="match status" value="1"/>
</dbReference>
<evidence type="ECO:0000256" key="1">
    <source>
        <dbReference type="ARBA" id="ARBA00004434"/>
    </source>
</evidence>
<dbReference type="Gene3D" id="4.10.81.10">
    <property type="entry name" value="Cytochrome c oxidase, subunit 8"/>
    <property type="match status" value="1"/>
</dbReference>
<evidence type="ECO:0000256" key="2">
    <source>
        <dbReference type="ARBA" id="ARBA00004673"/>
    </source>
</evidence>
<keyword evidence="11" id="KW-1185">Reference proteome</keyword>
<keyword evidence="8 9" id="KW-0472">Membrane</keyword>
<dbReference type="InterPro" id="IPR003205">
    <property type="entry name" value="Cyt_c_oxidase_su8"/>
</dbReference>
<evidence type="ECO:0000256" key="9">
    <source>
        <dbReference type="SAM" id="Phobius"/>
    </source>
</evidence>
<evidence type="ECO:0000313" key="11">
    <source>
        <dbReference type="Proteomes" id="UP000326759"/>
    </source>
</evidence>
<comment type="caution">
    <text evidence="10">The sequence shown here is derived from an EMBL/GenBank/DDBJ whole genome shotgun (WGS) entry which is preliminary data.</text>
</comment>
<dbReference type="UniPathway" id="UPA00705"/>
<dbReference type="Proteomes" id="UP000326759">
    <property type="component" value="Unassembled WGS sequence"/>
</dbReference>
<comment type="similarity">
    <text evidence="3">Belongs to the cytochrome c oxidase VIII family.</text>
</comment>
<dbReference type="AlphaFoldDB" id="A0A5N5T5M4"/>
<sequence>MNSRVLFQRCLQNQNIIQRRSIIAGYPRTRISLAEKIGHGLVISVGVLFIPSWVLVNLKHYRGEE</sequence>
<keyword evidence="4 9" id="KW-0812">Transmembrane</keyword>
<evidence type="ECO:0000256" key="8">
    <source>
        <dbReference type="ARBA" id="ARBA00023136"/>
    </source>
</evidence>
<keyword evidence="5" id="KW-0999">Mitochondrion inner membrane</keyword>
<organism evidence="10 11">
    <name type="scientific">Armadillidium nasatum</name>
    <dbReference type="NCBI Taxonomy" id="96803"/>
    <lineage>
        <taxon>Eukaryota</taxon>
        <taxon>Metazoa</taxon>
        <taxon>Ecdysozoa</taxon>
        <taxon>Arthropoda</taxon>
        <taxon>Crustacea</taxon>
        <taxon>Multicrustacea</taxon>
        <taxon>Malacostraca</taxon>
        <taxon>Eumalacostraca</taxon>
        <taxon>Peracarida</taxon>
        <taxon>Isopoda</taxon>
        <taxon>Oniscidea</taxon>
        <taxon>Crinocheta</taxon>
        <taxon>Armadillidiidae</taxon>
        <taxon>Armadillidium</taxon>
    </lineage>
</organism>
<dbReference type="GO" id="GO:0005743">
    <property type="term" value="C:mitochondrial inner membrane"/>
    <property type="evidence" value="ECO:0007669"/>
    <property type="project" value="UniProtKB-SubCell"/>
</dbReference>
<evidence type="ECO:0000256" key="3">
    <source>
        <dbReference type="ARBA" id="ARBA00010117"/>
    </source>
</evidence>
<evidence type="ECO:0000256" key="6">
    <source>
        <dbReference type="ARBA" id="ARBA00022989"/>
    </source>
</evidence>
<evidence type="ECO:0000256" key="7">
    <source>
        <dbReference type="ARBA" id="ARBA00023128"/>
    </source>
</evidence>
<accession>A0A5N5T5M4</accession>
<keyword evidence="7" id="KW-0496">Mitochondrion</keyword>
<proteinExistence type="inferred from homology"/>
<reference evidence="10 11" key="1">
    <citation type="journal article" date="2019" name="PLoS Biol.">
        <title>Sex chromosomes control vertical transmission of feminizing Wolbachia symbionts in an isopod.</title>
        <authorList>
            <person name="Becking T."/>
            <person name="Chebbi M.A."/>
            <person name="Giraud I."/>
            <person name="Moumen B."/>
            <person name="Laverre T."/>
            <person name="Caubet Y."/>
            <person name="Peccoud J."/>
            <person name="Gilbert C."/>
            <person name="Cordaux R."/>
        </authorList>
    </citation>
    <scope>NUCLEOTIDE SEQUENCE [LARGE SCALE GENOMIC DNA]</scope>
    <source>
        <strain evidence="10">ANa2</strain>
        <tissue evidence="10">Whole body excluding digestive tract and cuticle</tissue>
    </source>
</reference>
<gene>
    <name evidence="10" type="ORF">Anas_04824</name>
</gene>
<protein>
    <submittedName>
        <fullName evidence="10">Uncharacterized protein</fullName>
    </submittedName>
</protein>
<keyword evidence="6 9" id="KW-1133">Transmembrane helix</keyword>
<evidence type="ECO:0000256" key="5">
    <source>
        <dbReference type="ARBA" id="ARBA00022792"/>
    </source>
</evidence>
<dbReference type="InterPro" id="IPR036548">
    <property type="entry name" value="Cyt_c_oxidase_su8_sf"/>
</dbReference>
<dbReference type="EMBL" id="SEYY01010699">
    <property type="protein sequence ID" value="KAB7501419.1"/>
    <property type="molecule type" value="Genomic_DNA"/>
</dbReference>
<comment type="pathway">
    <text evidence="2">Energy metabolism; oxidative phosphorylation.</text>
</comment>